<dbReference type="AlphaFoldDB" id="A0A3B3RKF3"/>
<accession>A0A3B3RKF3</accession>
<reference evidence="1" key="1">
    <citation type="submission" date="2025-08" db="UniProtKB">
        <authorList>
            <consortium name="Ensembl"/>
        </authorList>
    </citation>
    <scope>IDENTIFICATION</scope>
</reference>
<sequence>NTTGSYNPVVIRGNAKDKTYTWLQTRLEDLISDYKSRLAIQVSPRRPNATYSITGQSQYTAWLANQIATSVQNITSSNENLIEAVKSQILLALRKALLNQMQLLESDVTCRAYVQDLNECINQVYPNSTTIHSLRVVVKDQVIKWDYFMGYMMLKTSHYIICTCNTIQPFSHNDTKLINIHSLHELWRSEPQRIKFLIQSVCDVLPSSTNLHRWGLADTPACQLRQKRGTLEHILSCCPKALGEGRYRWCHDQVLRALADTVSVAITSNKAGEKAQQQPSSSRGLLSTACDWKLQVDLGRQLKFPEHISATSLCPDMVLTSESTKASGSGRTYCPLGRPD</sequence>
<dbReference type="GeneTree" id="ENSGT00940000177271"/>
<proteinExistence type="predicted"/>
<name>A0A3B3RKF3_9TELE</name>
<protein>
    <submittedName>
        <fullName evidence="1">Uncharacterized protein</fullName>
    </submittedName>
</protein>
<evidence type="ECO:0000313" key="2">
    <source>
        <dbReference type="Proteomes" id="UP000261540"/>
    </source>
</evidence>
<dbReference type="Ensembl" id="ENSPKIT00000042711.1">
    <property type="protein sequence ID" value="ENSPKIP00000018181.1"/>
    <property type="gene ID" value="ENSPKIG00000003834.1"/>
</dbReference>
<keyword evidence="2" id="KW-1185">Reference proteome</keyword>
<reference evidence="1" key="2">
    <citation type="submission" date="2025-09" db="UniProtKB">
        <authorList>
            <consortium name="Ensembl"/>
        </authorList>
    </citation>
    <scope>IDENTIFICATION</scope>
</reference>
<dbReference type="Proteomes" id="UP000261540">
    <property type="component" value="Unplaced"/>
</dbReference>
<evidence type="ECO:0000313" key="1">
    <source>
        <dbReference type="Ensembl" id="ENSPKIP00000018181.1"/>
    </source>
</evidence>
<organism evidence="1 2">
    <name type="scientific">Paramormyrops kingsleyae</name>
    <dbReference type="NCBI Taxonomy" id="1676925"/>
    <lineage>
        <taxon>Eukaryota</taxon>
        <taxon>Metazoa</taxon>
        <taxon>Chordata</taxon>
        <taxon>Craniata</taxon>
        <taxon>Vertebrata</taxon>
        <taxon>Euteleostomi</taxon>
        <taxon>Actinopterygii</taxon>
        <taxon>Neopterygii</taxon>
        <taxon>Teleostei</taxon>
        <taxon>Osteoglossocephala</taxon>
        <taxon>Osteoglossomorpha</taxon>
        <taxon>Osteoglossiformes</taxon>
        <taxon>Mormyridae</taxon>
        <taxon>Paramormyrops</taxon>
    </lineage>
</organism>